<comment type="caution">
    <text evidence="11">The sequence shown here is derived from an EMBL/GenBank/DDBJ whole genome shotgun (WGS) entry which is preliminary data.</text>
</comment>
<dbReference type="SUPFAM" id="SSF81464">
    <property type="entry name" value="Cytochrome c oxidase subunit II-like, transmembrane region"/>
    <property type="match status" value="1"/>
</dbReference>
<organism evidence="11 12">
    <name type="scientific">Novosphingobium kalidii</name>
    <dbReference type="NCBI Taxonomy" id="3230299"/>
    <lineage>
        <taxon>Bacteria</taxon>
        <taxon>Pseudomonadati</taxon>
        <taxon>Pseudomonadota</taxon>
        <taxon>Alphaproteobacteria</taxon>
        <taxon>Sphingomonadales</taxon>
        <taxon>Sphingomonadaceae</taxon>
        <taxon>Novosphingobium</taxon>
    </lineage>
</organism>
<dbReference type="SUPFAM" id="SSF49503">
    <property type="entry name" value="Cupredoxins"/>
    <property type="match status" value="1"/>
</dbReference>
<evidence type="ECO:0000256" key="5">
    <source>
        <dbReference type="ARBA" id="ARBA00022982"/>
    </source>
</evidence>
<evidence type="ECO:0000256" key="4">
    <source>
        <dbReference type="ARBA" id="ARBA00022692"/>
    </source>
</evidence>
<dbReference type="Pfam" id="PF00116">
    <property type="entry name" value="COX2"/>
    <property type="match status" value="1"/>
</dbReference>
<evidence type="ECO:0000256" key="3">
    <source>
        <dbReference type="ARBA" id="ARBA00022448"/>
    </source>
</evidence>
<dbReference type="EMBL" id="JBEWLY010000018">
    <property type="protein sequence ID" value="MET1756087.1"/>
    <property type="molecule type" value="Genomic_DNA"/>
</dbReference>
<feature type="transmembrane region" description="Helical" evidence="9">
    <location>
        <begin position="33"/>
        <end position="57"/>
    </location>
</feature>
<dbReference type="Gene3D" id="2.60.40.420">
    <property type="entry name" value="Cupredoxins - blue copper proteins"/>
    <property type="match status" value="1"/>
</dbReference>
<dbReference type="PANTHER" id="PTHR22888:SF9">
    <property type="entry name" value="CYTOCHROME C OXIDASE SUBUNIT 2"/>
    <property type="match status" value="1"/>
</dbReference>
<evidence type="ECO:0000313" key="11">
    <source>
        <dbReference type="EMBL" id="MET1756087.1"/>
    </source>
</evidence>
<dbReference type="Proteomes" id="UP001548713">
    <property type="component" value="Unassembled WGS sequence"/>
</dbReference>
<protein>
    <submittedName>
        <fullName evidence="11">Cytochrome C oxidase subunit II</fullName>
    </submittedName>
</protein>
<dbReference type="InterPro" id="IPR036257">
    <property type="entry name" value="Cyt_c_oxidase_su2_TM_sf"/>
</dbReference>
<feature type="transmembrane region" description="Helical" evidence="9">
    <location>
        <begin position="69"/>
        <end position="91"/>
    </location>
</feature>
<keyword evidence="5" id="KW-0249">Electron transport</keyword>
<evidence type="ECO:0000313" key="12">
    <source>
        <dbReference type="Proteomes" id="UP001548713"/>
    </source>
</evidence>
<keyword evidence="3" id="KW-0813">Transport</keyword>
<evidence type="ECO:0000256" key="1">
    <source>
        <dbReference type="ARBA" id="ARBA00004141"/>
    </source>
</evidence>
<evidence type="ECO:0000256" key="7">
    <source>
        <dbReference type="ARBA" id="ARBA00023136"/>
    </source>
</evidence>
<dbReference type="RefSeq" id="WP_353984580.1">
    <property type="nucleotide sequence ID" value="NZ_JBEWLY010000018.1"/>
</dbReference>
<reference evidence="11 12" key="1">
    <citation type="submission" date="2024-07" db="EMBL/GenBank/DDBJ databases">
        <title>Novosphingobium kalidii RD2P27.</title>
        <authorList>
            <person name="Sun J.-Q."/>
        </authorList>
    </citation>
    <scope>NUCLEOTIDE SEQUENCE [LARGE SCALE GENOMIC DNA]</scope>
    <source>
        <strain evidence="11 12">RD2P27</strain>
    </source>
</reference>
<sequence>MTITLGGGILSGCSGPLSTMDPAGPSAEAINSLWWVMLAGATAIFLLVTALLTMAFLRQGDGSTSARKWIIGGGLVFPSTVLLALLAYGLIIGERLLPRSGPQVVEVGAESSRWRWTFHHQRPDGSILTTPDVLHIPAGRPIDVVLTTRDVIHAFWVPRLAGKMDAIPGHRNVLRIEAAAPGTYAGICAEYCGIGHAGHAFRVVVHDDAGWSGFLTGESS</sequence>
<evidence type="ECO:0000259" key="10">
    <source>
        <dbReference type="PROSITE" id="PS50857"/>
    </source>
</evidence>
<dbReference type="InterPro" id="IPR045187">
    <property type="entry name" value="CcO_II"/>
</dbReference>
<keyword evidence="4 9" id="KW-0812">Transmembrane</keyword>
<gene>
    <name evidence="11" type="ORF">ABVV53_11560</name>
</gene>
<dbReference type="InterPro" id="IPR002429">
    <property type="entry name" value="CcO_II-like_C"/>
</dbReference>
<evidence type="ECO:0000256" key="6">
    <source>
        <dbReference type="ARBA" id="ARBA00022989"/>
    </source>
</evidence>
<dbReference type="PANTHER" id="PTHR22888">
    <property type="entry name" value="CYTOCHROME C OXIDASE, SUBUNIT II"/>
    <property type="match status" value="1"/>
</dbReference>
<feature type="domain" description="Cytochrome oxidase subunit II copper A binding" evidence="10">
    <location>
        <begin position="102"/>
        <end position="217"/>
    </location>
</feature>
<evidence type="ECO:0000256" key="9">
    <source>
        <dbReference type="SAM" id="Phobius"/>
    </source>
</evidence>
<dbReference type="PROSITE" id="PS50857">
    <property type="entry name" value="COX2_CUA"/>
    <property type="match status" value="1"/>
</dbReference>
<dbReference type="Gene3D" id="1.10.287.90">
    <property type="match status" value="1"/>
</dbReference>
<evidence type="ECO:0000256" key="8">
    <source>
        <dbReference type="ARBA" id="ARBA00047816"/>
    </source>
</evidence>
<keyword evidence="7 9" id="KW-0472">Membrane</keyword>
<comment type="subcellular location">
    <subcellularLocation>
        <location evidence="1">Membrane</location>
        <topology evidence="1">Multi-pass membrane protein</topology>
    </subcellularLocation>
</comment>
<dbReference type="InterPro" id="IPR008972">
    <property type="entry name" value="Cupredoxin"/>
</dbReference>
<keyword evidence="6 9" id="KW-1133">Transmembrane helix</keyword>
<proteinExistence type="inferred from homology"/>
<accession>A0ABV2D2K3</accession>
<name>A0ABV2D2K3_9SPHN</name>
<evidence type="ECO:0000256" key="2">
    <source>
        <dbReference type="ARBA" id="ARBA00007866"/>
    </source>
</evidence>
<comment type="similarity">
    <text evidence="2">Belongs to the cytochrome c oxidase subunit 2 family.</text>
</comment>
<keyword evidence="12" id="KW-1185">Reference proteome</keyword>
<comment type="catalytic activity">
    <reaction evidence="8">
        <text>4 Fe(II)-[cytochrome c] + O2 + 8 H(+)(in) = 4 Fe(III)-[cytochrome c] + 2 H2O + 4 H(+)(out)</text>
        <dbReference type="Rhea" id="RHEA:11436"/>
        <dbReference type="Rhea" id="RHEA-COMP:10350"/>
        <dbReference type="Rhea" id="RHEA-COMP:14399"/>
        <dbReference type="ChEBI" id="CHEBI:15377"/>
        <dbReference type="ChEBI" id="CHEBI:15378"/>
        <dbReference type="ChEBI" id="CHEBI:15379"/>
        <dbReference type="ChEBI" id="CHEBI:29033"/>
        <dbReference type="ChEBI" id="CHEBI:29034"/>
        <dbReference type="EC" id="7.1.1.9"/>
    </reaction>
</comment>
<dbReference type="PRINTS" id="PR01166">
    <property type="entry name" value="CYCOXIDASEII"/>
</dbReference>